<dbReference type="PANTHER" id="PTHR43495:SF4">
    <property type="entry name" value="AROMATIC AMINO ACID TRANSPORT PROTEIN AROP"/>
    <property type="match status" value="1"/>
</dbReference>
<evidence type="ECO:0000256" key="10">
    <source>
        <dbReference type="SAM" id="MobiDB-lite"/>
    </source>
</evidence>
<dbReference type="PIRSF" id="PIRSF006060">
    <property type="entry name" value="AA_transporter"/>
    <property type="match status" value="1"/>
</dbReference>
<feature type="transmembrane region" description="Helical" evidence="11">
    <location>
        <begin position="179"/>
        <end position="203"/>
    </location>
</feature>
<sequence length="483" mass="51385">MRSSKDTASSRDTASETDASPQAGQKGEQTSLSKGLTGRHIQFMALGSAIGTGLFYGSADAIKAAGPIVLLAYIVAGAAVFIVMRALGEMAVRNPVAGAFSDYATRYLGRYLGFTTGWTYVFCMLVVAIADVTAVSVYMGLWFPNAPRWIWAAAVVLIIAGINTRHVKVFGEMEFWMSIIKVGAVIAMILGGIAILIFGMSVPGEATPGLHNLFEHGGLAPNGWIGILACLTMVVFSFGGIETIAVTAGEADDPHTAIPRAVNSVPIRILLFYVLALGVIMTLVPWHHMSSDTSPFVQIFSTLGIPAAQHVLNVVVLTAAISAINANSYGAGRMLFGMAHLGQSPRAFTRTTGNGVPWAAALLMIGALTVGVVLNFLMPESAFAVVASVGAFAITWLWCMVLLSHTAMRIKLRRAGVPKEELEFPVPLWPITPIFAGSFLVLVIGLMAWFPGTRVSLIAGAVWIAVISAIYLVTTWVKKRQTQ</sequence>
<feature type="transmembrane region" description="Helical" evidence="11">
    <location>
        <begin position="269"/>
        <end position="287"/>
    </location>
</feature>
<evidence type="ECO:0000313" key="13">
    <source>
        <dbReference type="EMBL" id="MDK6275013.1"/>
    </source>
</evidence>
<evidence type="ECO:0000256" key="6">
    <source>
        <dbReference type="ARBA" id="ARBA00022692"/>
    </source>
</evidence>
<evidence type="ECO:0000313" key="14">
    <source>
        <dbReference type="Proteomes" id="UP001240483"/>
    </source>
</evidence>
<keyword evidence="3" id="KW-0813">Transport</keyword>
<evidence type="ECO:0000259" key="12">
    <source>
        <dbReference type="Pfam" id="PF00324"/>
    </source>
</evidence>
<evidence type="ECO:0000256" key="8">
    <source>
        <dbReference type="ARBA" id="ARBA00022989"/>
    </source>
</evidence>
<dbReference type="GO" id="GO:0006865">
    <property type="term" value="P:amino acid transport"/>
    <property type="evidence" value="ECO:0007669"/>
    <property type="project" value="UniProtKB-KW"/>
</dbReference>
<reference evidence="13" key="1">
    <citation type="submission" date="2023-05" db="EMBL/GenBank/DDBJ databases">
        <title>Cataloging the Phylogenetic Diversity of Human Bladder Bacteria.</title>
        <authorList>
            <person name="Du J."/>
        </authorList>
    </citation>
    <scope>NUCLEOTIDE SEQUENCE</scope>
    <source>
        <strain evidence="13">UMB9978</strain>
    </source>
</reference>
<keyword evidence="4" id="KW-1003">Cell membrane</keyword>
<evidence type="ECO:0000256" key="1">
    <source>
        <dbReference type="ARBA" id="ARBA00004429"/>
    </source>
</evidence>
<dbReference type="GO" id="GO:0055085">
    <property type="term" value="P:transmembrane transport"/>
    <property type="evidence" value="ECO:0007669"/>
    <property type="project" value="InterPro"/>
</dbReference>
<dbReference type="GO" id="GO:0005886">
    <property type="term" value="C:plasma membrane"/>
    <property type="evidence" value="ECO:0007669"/>
    <property type="project" value="UniProtKB-SubCell"/>
</dbReference>
<feature type="transmembrane region" description="Helical" evidence="11">
    <location>
        <begin position="383"/>
        <end position="403"/>
    </location>
</feature>
<dbReference type="EMBL" id="JASODW010000004">
    <property type="protein sequence ID" value="MDK6275013.1"/>
    <property type="molecule type" value="Genomic_DNA"/>
</dbReference>
<dbReference type="PANTHER" id="PTHR43495">
    <property type="entry name" value="GABA PERMEASE"/>
    <property type="match status" value="1"/>
</dbReference>
<evidence type="ECO:0000256" key="4">
    <source>
        <dbReference type="ARBA" id="ARBA00022475"/>
    </source>
</evidence>
<evidence type="ECO:0000256" key="2">
    <source>
        <dbReference type="ARBA" id="ARBA00008583"/>
    </source>
</evidence>
<feature type="transmembrane region" description="Helical" evidence="11">
    <location>
        <begin position="456"/>
        <end position="477"/>
    </location>
</feature>
<gene>
    <name evidence="13" type="ORF">QP116_04555</name>
</gene>
<feature type="compositionally biased region" description="Polar residues" evidence="10">
    <location>
        <begin position="10"/>
        <end position="31"/>
    </location>
</feature>
<feature type="region of interest" description="Disordered" evidence="10">
    <location>
        <begin position="1"/>
        <end position="31"/>
    </location>
</feature>
<dbReference type="AlphaFoldDB" id="A0AAP4C647"/>
<dbReference type="RefSeq" id="WP_101629775.1">
    <property type="nucleotide sequence ID" value="NZ_CALUAG010000002.1"/>
</dbReference>
<feature type="transmembrane region" description="Helical" evidence="11">
    <location>
        <begin position="356"/>
        <end position="377"/>
    </location>
</feature>
<evidence type="ECO:0000256" key="9">
    <source>
        <dbReference type="ARBA" id="ARBA00023136"/>
    </source>
</evidence>
<dbReference type="PROSITE" id="PS00218">
    <property type="entry name" value="AMINO_ACID_PERMEASE_1"/>
    <property type="match status" value="1"/>
</dbReference>
<dbReference type="InterPro" id="IPR004841">
    <property type="entry name" value="AA-permease/SLC12A_dom"/>
</dbReference>
<keyword evidence="7" id="KW-0029">Amino-acid transport</keyword>
<proteinExistence type="inferred from homology"/>
<feature type="domain" description="Amino acid permease/ SLC12A" evidence="12">
    <location>
        <begin position="40"/>
        <end position="481"/>
    </location>
</feature>
<feature type="transmembrane region" description="Helical" evidence="11">
    <location>
        <begin position="307"/>
        <end position="326"/>
    </location>
</feature>
<feature type="transmembrane region" description="Helical" evidence="11">
    <location>
        <begin position="223"/>
        <end position="248"/>
    </location>
</feature>
<accession>A0AAP4C647</accession>
<dbReference type="InterPro" id="IPR004840">
    <property type="entry name" value="Amino_acid_permease_CS"/>
</dbReference>
<evidence type="ECO:0000256" key="7">
    <source>
        <dbReference type="ARBA" id="ARBA00022970"/>
    </source>
</evidence>
<keyword evidence="5" id="KW-0997">Cell inner membrane</keyword>
<evidence type="ECO:0000256" key="5">
    <source>
        <dbReference type="ARBA" id="ARBA00022519"/>
    </source>
</evidence>
<feature type="transmembrane region" description="Helical" evidence="11">
    <location>
        <begin position="118"/>
        <end position="143"/>
    </location>
</feature>
<comment type="similarity">
    <text evidence="2">Belongs to the amino acid-polyamine-organocation (APC) superfamily. Amino acid transporter (AAT) (TC 2.A.3.1) family.</text>
</comment>
<evidence type="ECO:0000256" key="3">
    <source>
        <dbReference type="ARBA" id="ARBA00022448"/>
    </source>
</evidence>
<dbReference type="Pfam" id="PF00324">
    <property type="entry name" value="AA_permease"/>
    <property type="match status" value="1"/>
</dbReference>
<comment type="subcellular location">
    <subcellularLocation>
        <location evidence="1">Cell inner membrane</location>
        <topology evidence="1">Multi-pass membrane protein</topology>
    </subcellularLocation>
</comment>
<protein>
    <submittedName>
        <fullName evidence="13">Amino acid permease</fullName>
    </submittedName>
</protein>
<name>A0AAP4C647_9MICC</name>
<keyword evidence="6 11" id="KW-0812">Transmembrane</keyword>
<keyword evidence="8 11" id="KW-1133">Transmembrane helix</keyword>
<dbReference type="Proteomes" id="UP001240483">
    <property type="component" value="Unassembled WGS sequence"/>
</dbReference>
<comment type="caution">
    <text evidence="13">The sequence shown here is derived from an EMBL/GenBank/DDBJ whole genome shotgun (WGS) entry which is preliminary data.</text>
</comment>
<evidence type="ECO:0000256" key="11">
    <source>
        <dbReference type="SAM" id="Phobius"/>
    </source>
</evidence>
<dbReference type="FunFam" id="1.20.1740.10:FF:000001">
    <property type="entry name" value="Amino acid permease"/>
    <property type="match status" value="1"/>
</dbReference>
<feature type="transmembrane region" description="Helical" evidence="11">
    <location>
        <begin position="65"/>
        <end position="84"/>
    </location>
</feature>
<organism evidence="13 14">
    <name type="scientific">Pseudoglutamicibacter cumminsii</name>
    <dbReference type="NCBI Taxonomy" id="156979"/>
    <lineage>
        <taxon>Bacteria</taxon>
        <taxon>Bacillati</taxon>
        <taxon>Actinomycetota</taxon>
        <taxon>Actinomycetes</taxon>
        <taxon>Micrococcales</taxon>
        <taxon>Micrococcaceae</taxon>
        <taxon>Pseudoglutamicibacter</taxon>
    </lineage>
</organism>
<dbReference type="Gene3D" id="1.20.1740.10">
    <property type="entry name" value="Amino acid/polyamine transporter I"/>
    <property type="match status" value="1"/>
</dbReference>
<keyword evidence="9 11" id="KW-0472">Membrane</keyword>
<feature type="transmembrane region" description="Helical" evidence="11">
    <location>
        <begin position="424"/>
        <end position="450"/>
    </location>
</feature>
<feature type="transmembrane region" description="Helical" evidence="11">
    <location>
        <begin position="149"/>
        <end position="167"/>
    </location>
</feature>